<dbReference type="EMBL" id="CP021434">
    <property type="protein sequence ID" value="ARU63815.1"/>
    <property type="molecule type" value="Genomic_DNA"/>
</dbReference>
<dbReference type="OrthoDB" id="1100174at2"/>
<sequence length="142" mass="15439">MGIPVLAFCIMPWFAADVTATGTEMEYLKYVLVVVYITAIVFFGALYQAFKLLTYIDKNKAFSELSVKALQNIKRCALTIGGLYVVCMPFLFPMAQADDAPGLVGIPLVITFASIAVAVVAAVLQKLLKHAIDIKSENDLTV</sequence>
<keyword evidence="3" id="KW-1185">Reference proteome</keyword>
<accession>A0A1Y0IWG4</accession>
<keyword evidence="1" id="KW-0472">Membrane</keyword>
<dbReference type="Pfam" id="PF11188">
    <property type="entry name" value="DUF2975"/>
    <property type="match status" value="1"/>
</dbReference>
<reference evidence="3" key="1">
    <citation type="submission" date="2017-05" db="EMBL/GenBank/DDBJ databases">
        <authorList>
            <person name="Sung H."/>
        </authorList>
    </citation>
    <scope>NUCLEOTIDE SEQUENCE [LARGE SCALE GENOMIC DNA]</scope>
    <source>
        <strain evidence="3">AR23208</strain>
    </source>
</reference>
<organism evidence="2 3">
    <name type="scientific">Tumebacillus avium</name>
    <dbReference type="NCBI Taxonomy" id="1903704"/>
    <lineage>
        <taxon>Bacteria</taxon>
        <taxon>Bacillati</taxon>
        <taxon>Bacillota</taxon>
        <taxon>Bacilli</taxon>
        <taxon>Bacillales</taxon>
        <taxon>Alicyclobacillaceae</taxon>
        <taxon>Tumebacillus</taxon>
    </lineage>
</organism>
<gene>
    <name evidence="2" type="ORF">CBW65_06490</name>
</gene>
<evidence type="ECO:0000313" key="3">
    <source>
        <dbReference type="Proteomes" id="UP000195437"/>
    </source>
</evidence>
<name>A0A1Y0IWG4_9BACL</name>
<evidence type="ECO:0000256" key="1">
    <source>
        <dbReference type="SAM" id="Phobius"/>
    </source>
</evidence>
<dbReference type="Proteomes" id="UP000195437">
    <property type="component" value="Chromosome"/>
</dbReference>
<dbReference type="KEGG" id="tum:CBW65_06490"/>
<feature type="transmembrane region" description="Helical" evidence="1">
    <location>
        <begin position="102"/>
        <end position="124"/>
    </location>
</feature>
<evidence type="ECO:0008006" key="4">
    <source>
        <dbReference type="Google" id="ProtNLM"/>
    </source>
</evidence>
<feature type="transmembrane region" description="Helical" evidence="1">
    <location>
        <begin position="30"/>
        <end position="50"/>
    </location>
</feature>
<keyword evidence="1" id="KW-0812">Transmembrane</keyword>
<proteinExistence type="predicted"/>
<keyword evidence="1" id="KW-1133">Transmembrane helix</keyword>
<protein>
    <recommendedName>
        <fullName evidence="4">DUF2975 domain-containing protein</fullName>
    </recommendedName>
</protein>
<evidence type="ECO:0000313" key="2">
    <source>
        <dbReference type="EMBL" id="ARU63815.1"/>
    </source>
</evidence>
<dbReference type="RefSeq" id="WP_157722168.1">
    <property type="nucleotide sequence ID" value="NZ_CP021434.1"/>
</dbReference>
<dbReference type="AlphaFoldDB" id="A0A1Y0IWG4"/>
<feature type="transmembrane region" description="Helical" evidence="1">
    <location>
        <begin position="76"/>
        <end position="96"/>
    </location>
</feature>
<dbReference type="InterPro" id="IPR021354">
    <property type="entry name" value="DUF2975"/>
</dbReference>